<evidence type="ECO:0008006" key="4">
    <source>
        <dbReference type="Google" id="ProtNLM"/>
    </source>
</evidence>
<evidence type="ECO:0000313" key="2">
    <source>
        <dbReference type="EMBL" id="AQT43140.1"/>
    </source>
</evidence>
<evidence type="ECO:0000256" key="1">
    <source>
        <dbReference type="SAM" id="SignalP"/>
    </source>
</evidence>
<name>A0A1U9MC95_9HYPH</name>
<reference evidence="2 3" key="1">
    <citation type="submission" date="2016-11" db="EMBL/GenBank/DDBJ databases">
        <title>Comparative genomics of Bartonella apis.</title>
        <authorList>
            <person name="Engel P."/>
        </authorList>
    </citation>
    <scope>NUCLEOTIDE SEQUENCE [LARGE SCALE GENOMIC DNA]</scope>
    <source>
        <strain evidence="2 3">BBC0178</strain>
    </source>
</reference>
<dbReference type="KEGG" id="bapa:BBC0178_016870"/>
<protein>
    <recommendedName>
        <fullName evidence="4">Lipoprotein</fullName>
    </recommendedName>
</protein>
<gene>
    <name evidence="2" type="ORF">BBC0178_016870</name>
</gene>
<organism evidence="2 3">
    <name type="scientific">Bartonella apihabitans</name>
    <dbReference type="NCBI Taxonomy" id="2750929"/>
    <lineage>
        <taxon>Bacteria</taxon>
        <taxon>Pseudomonadati</taxon>
        <taxon>Pseudomonadota</taxon>
        <taxon>Alphaproteobacteria</taxon>
        <taxon>Hyphomicrobiales</taxon>
        <taxon>Bartonellaceae</taxon>
        <taxon>Bartonella</taxon>
    </lineage>
</organism>
<keyword evidence="1" id="KW-0732">Signal</keyword>
<feature type="signal peptide" evidence="1">
    <location>
        <begin position="1"/>
        <end position="18"/>
    </location>
</feature>
<dbReference type="RefSeq" id="WP_078039818.1">
    <property type="nucleotide sequence ID" value="NZ_CP015820.1"/>
</dbReference>
<feature type="chain" id="PRO_5010693673" description="Lipoprotein" evidence="1">
    <location>
        <begin position="19"/>
        <end position="116"/>
    </location>
</feature>
<dbReference type="AlphaFoldDB" id="A0A1U9MC95"/>
<evidence type="ECO:0000313" key="3">
    <source>
        <dbReference type="Proteomes" id="UP000189660"/>
    </source>
</evidence>
<accession>A0A1U9MC95</accession>
<sequence length="116" mass="13190">MKKKIVLLLCLSSLSVFSGCGVFKDGYVDHGPPSASQWYQKPGATPEEISEAYDKCDERYRDDPKLDIHVRENIVFQKLFCMEDQGYLPKDGTRAIKSCRNFHNPKVPICEARGAY</sequence>
<dbReference type="Proteomes" id="UP000189660">
    <property type="component" value="Chromosome"/>
</dbReference>
<dbReference type="EMBL" id="CP015820">
    <property type="protein sequence ID" value="AQT43140.1"/>
    <property type="molecule type" value="Genomic_DNA"/>
</dbReference>
<dbReference type="PROSITE" id="PS51257">
    <property type="entry name" value="PROKAR_LIPOPROTEIN"/>
    <property type="match status" value="1"/>
</dbReference>
<proteinExistence type="predicted"/>
<keyword evidence="3" id="KW-1185">Reference proteome</keyword>